<dbReference type="OrthoDB" id="1741717at2759"/>
<dbReference type="EMBL" id="LUCM01008245">
    <property type="protein sequence ID" value="KAA0188731.1"/>
    <property type="molecule type" value="Genomic_DNA"/>
</dbReference>
<reference evidence="2" key="1">
    <citation type="submission" date="2019-05" db="EMBL/GenBank/DDBJ databases">
        <title>Annotation for the trematode Fasciolopsis buski.</title>
        <authorList>
            <person name="Choi Y.-J."/>
        </authorList>
    </citation>
    <scope>NUCLEOTIDE SEQUENCE</scope>
    <source>
        <strain evidence="2">HT</strain>
        <tissue evidence="2">Whole worm</tissue>
    </source>
</reference>
<evidence type="ECO:0000313" key="3">
    <source>
        <dbReference type="Proteomes" id="UP000728185"/>
    </source>
</evidence>
<dbReference type="Proteomes" id="UP000728185">
    <property type="component" value="Unassembled WGS sequence"/>
</dbReference>
<evidence type="ECO:0000313" key="2">
    <source>
        <dbReference type="EMBL" id="KAA0188731.1"/>
    </source>
</evidence>
<organism evidence="2 3">
    <name type="scientific">Fasciolopsis buskii</name>
    <dbReference type="NCBI Taxonomy" id="27845"/>
    <lineage>
        <taxon>Eukaryota</taxon>
        <taxon>Metazoa</taxon>
        <taxon>Spiralia</taxon>
        <taxon>Lophotrochozoa</taxon>
        <taxon>Platyhelminthes</taxon>
        <taxon>Trematoda</taxon>
        <taxon>Digenea</taxon>
        <taxon>Plagiorchiida</taxon>
        <taxon>Echinostomata</taxon>
        <taxon>Echinostomatoidea</taxon>
        <taxon>Fasciolidae</taxon>
        <taxon>Fasciolopsis</taxon>
    </lineage>
</organism>
<keyword evidence="3" id="KW-1185">Reference proteome</keyword>
<feature type="region of interest" description="Disordered" evidence="1">
    <location>
        <begin position="216"/>
        <end position="237"/>
    </location>
</feature>
<gene>
    <name evidence="2" type="ORF">FBUS_00401</name>
</gene>
<feature type="region of interest" description="Disordered" evidence="1">
    <location>
        <begin position="131"/>
        <end position="176"/>
    </location>
</feature>
<evidence type="ECO:0000256" key="1">
    <source>
        <dbReference type="SAM" id="MobiDB-lite"/>
    </source>
</evidence>
<sequence>MFPLVYQDSSWQEAQRWLDVADRLDIPLRILLCHRIPTEPYSHTGVVRNLPAYFQVAVRKEFELIELEPYPADIEEDDSISKRAQNPLIAQLNSKSKHCSTTVDQPPPSRTCNGPVCREPCDLSCSPKQESINETKEANSSDYGDECVTNEGKKVEHQELDGTSSEDEEDKLFDGQSLDSFERAFRAVMNTRERLGGLDNATRRKMAEKLTLQLWRAAGGSSDEIDGLSGDSSDENR</sequence>
<protein>
    <submittedName>
        <fullName evidence="2">Uncharacterized protein</fullName>
    </submittedName>
</protein>
<dbReference type="AlphaFoldDB" id="A0A8E0VGU2"/>
<feature type="compositionally biased region" description="Basic and acidic residues" evidence="1">
    <location>
        <begin position="151"/>
        <end position="160"/>
    </location>
</feature>
<name>A0A8E0VGU2_9TREM</name>
<comment type="caution">
    <text evidence="2">The sequence shown here is derived from an EMBL/GenBank/DDBJ whole genome shotgun (WGS) entry which is preliminary data.</text>
</comment>
<accession>A0A8E0VGU2</accession>
<proteinExistence type="predicted"/>